<dbReference type="InterPro" id="IPR011453">
    <property type="entry name" value="DUF1559"/>
</dbReference>
<keyword evidence="1" id="KW-1133">Transmembrane helix</keyword>
<evidence type="ECO:0000259" key="2">
    <source>
        <dbReference type="Pfam" id="PF07596"/>
    </source>
</evidence>
<comment type="caution">
    <text evidence="3">The sequence shown here is derived from an EMBL/GenBank/DDBJ whole genome shotgun (WGS) entry which is preliminary data.</text>
</comment>
<dbReference type="Pfam" id="PF07596">
    <property type="entry name" value="SBP_bac_10"/>
    <property type="match status" value="1"/>
</dbReference>
<dbReference type="RefSeq" id="WP_088258041.1">
    <property type="nucleotide sequence ID" value="NZ_NIDE01000014.1"/>
</dbReference>
<dbReference type="NCBIfam" id="TIGR02532">
    <property type="entry name" value="IV_pilin_GFxxxE"/>
    <property type="match status" value="1"/>
</dbReference>
<reference evidence="4" key="1">
    <citation type="submission" date="2017-06" db="EMBL/GenBank/DDBJ databases">
        <title>Genome analysis of Fimbriiglobus ruber SP5, the first member of the order Planctomycetales with confirmed chitinolytic capability.</title>
        <authorList>
            <person name="Ravin N.V."/>
            <person name="Rakitin A.L."/>
            <person name="Ivanova A.A."/>
            <person name="Beletsky A.V."/>
            <person name="Kulichevskaya I.S."/>
            <person name="Mardanov A.V."/>
            <person name="Dedysh S.N."/>
        </authorList>
    </citation>
    <scope>NUCLEOTIDE SEQUENCE [LARGE SCALE GENOMIC DNA]</scope>
    <source>
        <strain evidence="4">SP5</strain>
    </source>
</reference>
<proteinExistence type="predicted"/>
<dbReference type="AlphaFoldDB" id="A0A225D9F6"/>
<feature type="transmembrane region" description="Helical" evidence="1">
    <location>
        <begin position="12"/>
        <end position="35"/>
    </location>
</feature>
<dbReference type="Proteomes" id="UP000214646">
    <property type="component" value="Unassembled WGS sequence"/>
</dbReference>
<dbReference type="OrthoDB" id="276696at2"/>
<feature type="domain" description="DUF1559" evidence="2">
    <location>
        <begin position="36"/>
        <end position="276"/>
    </location>
</feature>
<evidence type="ECO:0000313" key="3">
    <source>
        <dbReference type="EMBL" id="OWK38191.1"/>
    </source>
</evidence>
<dbReference type="PANTHER" id="PTHR30093">
    <property type="entry name" value="GENERAL SECRETION PATHWAY PROTEIN G"/>
    <property type="match status" value="1"/>
</dbReference>
<dbReference type="PANTHER" id="PTHR30093:SF2">
    <property type="entry name" value="TYPE II SECRETION SYSTEM PROTEIN H"/>
    <property type="match status" value="1"/>
</dbReference>
<dbReference type="InterPro" id="IPR027558">
    <property type="entry name" value="Pre_pil_HX9DG_C"/>
</dbReference>
<name>A0A225D9F6_9BACT</name>
<dbReference type="InterPro" id="IPR012902">
    <property type="entry name" value="N_methyl_site"/>
</dbReference>
<dbReference type="Pfam" id="PF07963">
    <property type="entry name" value="N_methyl"/>
    <property type="match status" value="1"/>
</dbReference>
<keyword evidence="4" id="KW-1185">Reference proteome</keyword>
<gene>
    <name evidence="3" type="ORF">FRUB_07311</name>
</gene>
<dbReference type="Gene3D" id="3.30.700.10">
    <property type="entry name" value="Glycoprotein, Type 4 Pilin"/>
    <property type="match status" value="1"/>
</dbReference>
<accession>A0A225D9F6</accession>
<dbReference type="InterPro" id="IPR045584">
    <property type="entry name" value="Pilin-like"/>
</dbReference>
<keyword evidence="1" id="KW-0472">Membrane</keyword>
<dbReference type="SUPFAM" id="SSF54523">
    <property type="entry name" value="Pili subunits"/>
    <property type="match status" value="1"/>
</dbReference>
<organism evidence="3 4">
    <name type="scientific">Fimbriiglobus ruber</name>
    <dbReference type="NCBI Taxonomy" id="1908690"/>
    <lineage>
        <taxon>Bacteria</taxon>
        <taxon>Pseudomonadati</taxon>
        <taxon>Planctomycetota</taxon>
        <taxon>Planctomycetia</taxon>
        <taxon>Gemmatales</taxon>
        <taxon>Gemmataceae</taxon>
        <taxon>Fimbriiglobus</taxon>
    </lineage>
</organism>
<protein>
    <recommendedName>
        <fullName evidence="2">DUF1559 domain-containing protein</fullName>
    </recommendedName>
</protein>
<dbReference type="EMBL" id="NIDE01000014">
    <property type="protein sequence ID" value="OWK38191.1"/>
    <property type="molecule type" value="Genomic_DNA"/>
</dbReference>
<keyword evidence="1" id="KW-0812">Transmembrane</keyword>
<sequence length="295" mass="31384">MQLCGPRKRVGFTLIELLVVIAIIAILIGLLLPAVQKVREAAARTKCTNNLKQIGLALHAYHDSYSNFPSGFYLSGTFQSTGWQLQLLPNLEQAPLWNQCVAYLTLNSGDTNSYPAAGFVMSTYICPSNPRPTVINSGGVNYELTSYQGCSGTSSNTPISGDGMLYAGSKVRFTDVTDGTSNTIAVGERPATGDGFVGWGFSPYGWGAGDGDTVLGSTDVSVALNMKDVATNVGFLSPKQPNGTAEIDGAHFWSFHTGGANFLYADGSVHFLAYSANSVFPQMCTRNKGEVFTTP</sequence>
<evidence type="ECO:0000313" key="4">
    <source>
        <dbReference type="Proteomes" id="UP000214646"/>
    </source>
</evidence>
<dbReference type="NCBIfam" id="TIGR04294">
    <property type="entry name" value="pre_pil_HX9DG"/>
    <property type="match status" value="1"/>
</dbReference>
<evidence type="ECO:0000256" key="1">
    <source>
        <dbReference type="SAM" id="Phobius"/>
    </source>
</evidence>